<organism evidence="1 2">
    <name type="scientific">Ottowia testudinis</name>
    <dbReference type="NCBI Taxonomy" id="2816950"/>
    <lineage>
        <taxon>Bacteria</taxon>
        <taxon>Pseudomonadati</taxon>
        <taxon>Pseudomonadota</taxon>
        <taxon>Betaproteobacteria</taxon>
        <taxon>Burkholderiales</taxon>
        <taxon>Comamonadaceae</taxon>
        <taxon>Ottowia</taxon>
    </lineage>
</organism>
<dbReference type="Proteomes" id="UP000663903">
    <property type="component" value="Chromosome"/>
</dbReference>
<gene>
    <name evidence="1" type="ORF">J1M35_03190</name>
</gene>
<dbReference type="InterPro" id="IPR010710">
    <property type="entry name" value="DUF1289"/>
</dbReference>
<name>A0A975CHJ4_9BURK</name>
<evidence type="ECO:0000313" key="1">
    <source>
        <dbReference type="EMBL" id="QTD45936.1"/>
    </source>
</evidence>
<protein>
    <submittedName>
        <fullName evidence="1">DUF1289 domain-containing protein</fullName>
    </submittedName>
</protein>
<dbReference type="KEGG" id="otd:J1M35_03190"/>
<reference evidence="1" key="1">
    <citation type="submission" date="2021-03" db="EMBL/GenBank/DDBJ databases">
        <title>Ottowia sp. 27C isolated from the cloaca of a Giant Asian pond turtle (Heosemys grandis).</title>
        <authorList>
            <person name="Spergser J."/>
            <person name="Busse H.-J."/>
        </authorList>
    </citation>
    <scope>NUCLEOTIDE SEQUENCE</scope>
    <source>
        <strain evidence="1">27C</strain>
    </source>
</reference>
<dbReference type="PANTHER" id="PTHR35175">
    <property type="entry name" value="DUF1289 DOMAIN-CONTAINING PROTEIN"/>
    <property type="match status" value="1"/>
</dbReference>
<evidence type="ECO:0000313" key="2">
    <source>
        <dbReference type="Proteomes" id="UP000663903"/>
    </source>
</evidence>
<dbReference type="Pfam" id="PF06945">
    <property type="entry name" value="DUF1289"/>
    <property type="match status" value="1"/>
</dbReference>
<dbReference type="EMBL" id="CP071796">
    <property type="protein sequence ID" value="QTD45936.1"/>
    <property type="molecule type" value="Genomic_DNA"/>
</dbReference>
<proteinExistence type="predicted"/>
<dbReference type="AlphaFoldDB" id="A0A975CHJ4"/>
<keyword evidence="2" id="KW-1185">Reference proteome</keyword>
<accession>A0A975CHJ4</accession>
<dbReference type="PANTHER" id="PTHR35175:SF2">
    <property type="entry name" value="DUF1289 DOMAIN-CONTAINING PROTEIN"/>
    <property type="match status" value="1"/>
</dbReference>
<sequence>MIDPKSIAARALPESDGAAFDAKPVPSPCINVCRMTPDGSHCEGCFRTLEELRAWRDMDDAGQRAVWALIAQRSGGARVLASD</sequence>